<keyword evidence="1" id="KW-0175">Coiled coil</keyword>
<proteinExistence type="predicted"/>
<evidence type="ECO:0000313" key="2">
    <source>
        <dbReference type="EMBL" id="AYV77724.1"/>
    </source>
</evidence>
<feature type="coiled-coil region" evidence="1">
    <location>
        <begin position="14"/>
        <end position="55"/>
    </location>
</feature>
<sequence>MARVIPETKETDRLTILKEKEGETTKKLKELQDEINKLNNTLRETQNEIKSIIVKTEGKHKFFVKNLHRSENIQKTFAEIGRVVESEKEIGKTFGKTKYIGYIVFSEPIVLTKDICEKFSFYEIQYFDQAIWNSSIEPTDFDEYMMFRYGETKYNNANAIISKSLPVVVLPKKKSSNLSHKYYSDADIEAEDFQCVTCDVCGYSIYYRCEDDYDSYGKFYRFGDWIVCDEEVHPNCIEIFMKRFRKQGVPIPNRICATNTVIYL</sequence>
<protein>
    <submittedName>
        <fullName evidence="2">Uncharacterized protein</fullName>
    </submittedName>
</protein>
<evidence type="ECO:0000256" key="1">
    <source>
        <dbReference type="SAM" id="Coils"/>
    </source>
</evidence>
<gene>
    <name evidence="2" type="ORF">Edafosvirus1_55</name>
</gene>
<reference evidence="2" key="1">
    <citation type="submission" date="2018-10" db="EMBL/GenBank/DDBJ databases">
        <title>Hidden diversity of soil giant viruses.</title>
        <authorList>
            <person name="Schulz F."/>
            <person name="Alteio L."/>
            <person name="Goudeau D."/>
            <person name="Ryan E.M."/>
            <person name="Malmstrom R.R."/>
            <person name="Blanchard J."/>
            <person name="Woyke T."/>
        </authorList>
    </citation>
    <scope>NUCLEOTIDE SEQUENCE</scope>
    <source>
        <strain evidence="2">EDV1</strain>
    </source>
</reference>
<name>A0A3G4ZTR8_9VIRU</name>
<dbReference type="EMBL" id="MK072066">
    <property type="protein sequence ID" value="AYV77724.1"/>
    <property type="molecule type" value="Genomic_DNA"/>
</dbReference>
<organism evidence="2">
    <name type="scientific">Edafosvirus sp</name>
    <dbReference type="NCBI Taxonomy" id="2487765"/>
    <lineage>
        <taxon>Viruses</taxon>
        <taxon>Varidnaviria</taxon>
        <taxon>Bamfordvirae</taxon>
        <taxon>Nucleocytoviricota</taxon>
        <taxon>Megaviricetes</taxon>
        <taxon>Imitervirales</taxon>
        <taxon>Mimiviridae</taxon>
        <taxon>Klosneuvirinae</taxon>
    </lineage>
</organism>
<accession>A0A3G4ZTR8</accession>